<name>Q3UXH4_MOUSE</name>
<evidence type="ECO:0000313" key="1">
    <source>
        <dbReference type="EMBL" id="BAE22589.1"/>
    </source>
</evidence>
<dbReference type="EMBL" id="AK135602">
    <property type="protein sequence ID" value="BAE22589.1"/>
    <property type="molecule type" value="mRNA"/>
</dbReference>
<reference evidence="1" key="4">
    <citation type="journal article" date="2001" name="Nature">
        <title>Functional annotation of a full-length mouse cDNA collection.</title>
        <authorList>
            <consortium name="The RIKEN Genome Exploration Research Group Phase II Team and the FANTOM Consortium"/>
        </authorList>
    </citation>
    <scope>NUCLEOTIDE SEQUENCE</scope>
    <source>
        <strain evidence="1">C57BL/6J</strain>
        <tissue evidence="1">Adrenal gland</tissue>
    </source>
</reference>
<reference evidence="1" key="5">
    <citation type="journal article" date="2002" name="Nature">
        <title>Analysis of the mouse transcriptome based on functional annotation of 60,770 full-length cDNAs.</title>
        <authorList>
            <consortium name="The FANTOM Consortium and the RIKEN Genome Exploration Research Group Phase I and II Team"/>
        </authorList>
    </citation>
    <scope>NUCLEOTIDE SEQUENCE</scope>
    <source>
        <strain evidence="1">C57BL/6J</strain>
        <tissue evidence="1">Adrenal gland</tissue>
    </source>
</reference>
<organism evidence="1">
    <name type="scientific">Mus musculus</name>
    <name type="common">Mouse</name>
    <dbReference type="NCBI Taxonomy" id="10090"/>
    <lineage>
        <taxon>Eukaryota</taxon>
        <taxon>Metazoa</taxon>
        <taxon>Chordata</taxon>
        <taxon>Craniata</taxon>
        <taxon>Vertebrata</taxon>
        <taxon>Euteleostomi</taxon>
        <taxon>Mammalia</taxon>
        <taxon>Eutheria</taxon>
        <taxon>Euarchontoglires</taxon>
        <taxon>Glires</taxon>
        <taxon>Rodentia</taxon>
        <taxon>Myomorpha</taxon>
        <taxon>Muroidea</taxon>
        <taxon>Muridae</taxon>
        <taxon>Murinae</taxon>
        <taxon>Mus</taxon>
        <taxon>Mus</taxon>
    </lineage>
</organism>
<reference evidence="1" key="1">
    <citation type="journal article" date="1999" name="Methods Enzymol.">
        <title>High-efficiency full-length cDNA cloning.</title>
        <authorList>
            <person name="Carninci P."/>
            <person name="Hayashizaki Y."/>
        </authorList>
    </citation>
    <scope>NUCLEOTIDE SEQUENCE</scope>
    <source>
        <strain evidence="1">C57BL/6J</strain>
        <tissue evidence="1">Adrenal gland</tissue>
    </source>
</reference>
<protein>
    <submittedName>
        <fullName evidence="1">Uncharacterized protein</fullName>
    </submittedName>
</protein>
<accession>Q3UXH4</accession>
<gene>
    <name evidence="2" type="primary">Gm10724</name>
</gene>
<sequence length="108" mass="11975">MQKRARPTHMQTDPSPSGLFTLGEEKKALYRHSVPCFSFQHLHPCLQEGVGNHCGQILPLQPRARRPATVTSWGPLLAGYSTPPRCPHVLRQVPQCRRGCVSDCCVCG</sequence>
<reference evidence="1" key="7">
    <citation type="journal article" date="2005" name="Science">
        <title>The Transcriptional Landscape of the Mammalian Genome.</title>
        <authorList>
            <consortium name="The FANTOM Consortium"/>
            <consortium name="Riken Genome Exploration Research Group and Genome Science Group (Genome Network Project Core Group)"/>
        </authorList>
    </citation>
    <scope>NUCLEOTIDE SEQUENCE</scope>
    <source>
        <strain evidence="1">C57BL/6J</strain>
        <tissue evidence="1">Adrenal gland</tissue>
    </source>
</reference>
<dbReference type="MGI" id="MGI:3642567">
    <property type="gene designation" value="Gm10724"/>
</dbReference>
<reference evidence="1" key="6">
    <citation type="submission" date="2004-03" db="EMBL/GenBank/DDBJ databases">
        <authorList>
            <person name="Arakawa T."/>
            <person name="Carninci P."/>
            <person name="Fukuda S."/>
            <person name="Hashizume W."/>
            <person name="Hayashida K."/>
            <person name="Hori F."/>
            <person name="Iida J."/>
            <person name="Imamura K."/>
            <person name="Imotani K."/>
            <person name="Itoh M."/>
            <person name="Kanagawa S."/>
            <person name="Kawai J."/>
            <person name="Kojima M."/>
            <person name="Konno H."/>
            <person name="Murata M."/>
            <person name="Nakamura M."/>
            <person name="Ninomiya N."/>
            <person name="Nishiyori H."/>
            <person name="Nomura K."/>
            <person name="Ohno M."/>
            <person name="Sakazume N."/>
            <person name="Sano H."/>
            <person name="Sasaki D."/>
            <person name="Shibata K."/>
            <person name="Shiraki T."/>
            <person name="Tagami M."/>
            <person name="Tagami Y."/>
            <person name="Waki K."/>
            <person name="Watahiki A."/>
            <person name="Muramatsu M."/>
            <person name="Hayashizaki Y."/>
        </authorList>
    </citation>
    <scope>NUCLEOTIDE SEQUENCE</scope>
    <source>
        <strain evidence="1">C57BL/6J</strain>
        <tissue evidence="1">Adrenal gland</tissue>
    </source>
</reference>
<dbReference type="AGR" id="MGI:3642567"/>
<reference evidence="1" key="8">
    <citation type="journal article" date="2005" name="Science">
        <title>Antisense Transcription in the Mammalian Transcriptome.</title>
        <authorList>
            <consortium name="RIKEN Genome Exploration Research Group and Genome Science Group (Genome Network Project Core Group) and the FANTOM Consortium"/>
        </authorList>
    </citation>
    <scope>NUCLEOTIDE SEQUENCE</scope>
    <source>
        <strain evidence="1">C57BL/6J</strain>
        <tissue evidence="1">Adrenal gland</tissue>
    </source>
</reference>
<proteinExistence type="evidence at transcript level"/>
<evidence type="ECO:0000313" key="2">
    <source>
        <dbReference type="MGI" id="MGI:3642567"/>
    </source>
</evidence>
<dbReference type="AlphaFoldDB" id="Q3UXH4"/>
<reference evidence="1" key="2">
    <citation type="journal article" date="2000" name="Genome Res.">
        <title>Normalization and subtraction of cap-trapper-selected cDNAs to prepare full-length cDNA libraries for rapid discovery of new genes.</title>
        <authorList>
            <person name="Carninci P."/>
            <person name="Shibata Y."/>
            <person name="Hayatsu N."/>
            <person name="Sugahara Y."/>
            <person name="Shibata K."/>
            <person name="Itoh M."/>
            <person name="Konno H."/>
            <person name="Okazaki Y."/>
            <person name="Muramatsu M."/>
            <person name="Hayashizaki Y."/>
        </authorList>
    </citation>
    <scope>NUCLEOTIDE SEQUENCE</scope>
    <source>
        <strain evidence="1">C57BL/6J</strain>
        <tissue evidence="1">Adrenal gland</tissue>
    </source>
</reference>
<reference evidence="1" key="3">
    <citation type="journal article" date="2000" name="Genome Res.">
        <title>RIKEN integrated sequence analysis (RISA) system--384-format sequencing pipeline with 384 multicapillary sequencer.</title>
        <authorList>
            <person name="Shibata K."/>
            <person name="Itoh M."/>
            <person name="Aizawa K."/>
            <person name="Nagaoka S."/>
            <person name="Sasaki N."/>
            <person name="Carninci P."/>
            <person name="Konno H."/>
            <person name="Akiyama J."/>
            <person name="Nishi K."/>
            <person name="Kitsunai T."/>
            <person name="Tashiro H."/>
            <person name="Itoh M."/>
            <person name="Sumi N."/>
            <person name="Ishii Y."/>
            <person name="Nakamura S."/>
            <person name="Hazama M."/>
            <person name="Nishine T."/>
            <person name="Harada A."/>
            <person name="Yamamoto R."/>
            <person name="Matsumoto H."/>
            <person name="Sakaguchi S."/>
            <person name="Ikegami T."/>
            <person name="Kashiwagi K."/>
            <person name="Fujiwake S."/>
            <person name="Inoue K."/>
            <person name="Togawa Y."/>
            <person name="Izawa M."/>
            <person name="Ohara E."/>
            <person name="Watahiki M."/>
            <person name="Yoneda Y."/>
            <person name="Ishikawa T."/>
            <person name="Ozawa K."/>
            <person name="Tanaka T."/>
            <person name="Matsuura S."/>
            <person name="Kawai J."/>
            <person name="Okazaki Y."/>
            <person name="Muramatsu M."/>
            <person name="Inoue Y."/>
            <person name="Kira A."/>
            <person name="Hayashizaki Y."/>
        </authorList>
    </citation>
    <scope>NUCLEOTIDE SEQUENCE</scope>
    <source>
        <strain evidence="1">C57BL/6J</strain>
        <tissue evidence="1">Adrenal gland</tissue>
    </source>
</reference>